<accession>A0A6G1LIT5</accession>
<feature type="region of interest" description="Disordered" evidence="1">
    <location>
        <begin position="241"/>
        <end position="355"/>
    </location>
</feature>
<evidence type="ECO:0000256" key="1">
    <source>
        <dbReference type="SAM" id="MobiDB-lite"/>
    </source>
</evidence>
<evidence type="ECO:0000313" key="2">
    <source>
        <dbReference type="EMBL" id="KAF2772873.1"/>
    </source>
</evidence>
<dbReference type="EMBL" id="ML995813">
    <property type="protein sequence ID" value="KAF2772873.1"/>
    <property type="molecule type" value="Genomic_DNA"/>
</dbReference>
<dbReference type="OrthoDB" id="3914899at2759"/>
<sequence>MSPQYAPSSATGQPDMIALLHSQYQNYTIELGNTHQALSKLYKRLARIERTLAEREERQLTRKEKKKLQWSRSLTKGTVGELVKQQVQLCEYMRQCNELIASYGEAGTGYLISPTTPYTMTGLGHLPPTPYAQYPVLGGYGPAAQNPWMGPGHSAETSRSFSVPQVHDLSSISVQRPRPQYWDLSMLRERRQSSPYATGSSADSGLNEPPLYGQAFAFGAGVEPFADPDHIFAHELMSPTSTVSSWNAETEPFTPGSRSHEASMSSTRGEARDNVSELVEIPTSPTKVGADLPLSPKSAGSGGSGHRRRFSEDAIRRIESRMAASGKLRGVSLGPAPGGRVQSASEEPAGEQSYE</sequence>
<name>A0A6G1LIT5_9PEZI</name>
<feature type="compositionally biased region" description="Basic and acidic residues" evidence="1">
    <location>
        <begin position="310"/>
        <end position="320"/>
    </location>
</feature>
<dbReference type="Proteomes" id="UP000799436">
    <property type="component" value="Unassembled WGS sequence"/>
</dbReference>
<organism evidence="2 3">
    <name type="scientific">Teratosphaeria nubilosa</name>
    <dbReference type="NCBI Taxonomy" id="161662"/>
    <lineage>
        <taxon>Eukaryota</taxon>
        <taxon>Fungi</taxon>
        <taxon>Dikarya</taxon>
        <taxon>Ascomycota</taxon>
        <taxon>Pezizomycotina</taxon>
        <taxon>Dothideomycetes</taxon>
        <taxon>Dothideomycetidae</taxon>
        <taxon>Mycosphaerellales</taxon>
        <taxon>Teratosphaeriaceae</taxon>
        <taxon>Teratosphaeria</taxon>
    </lineage>
</organism>
<reference evidence="2" key="1">
    <citation type="journal article" date="2020" name="Stud. Mycol.">
        <title>101 Dothideomycetes genomes: a test case for predicting lifestyles and emergence of pathogens.</title>
        <authorList>
            <person name="Haridas S."/>
            <person name="Albert R."/>
            <person name="Binder M."/>
            <person name="Bloem J."/>
            <person name="Labutti K."/>
            <person name="Salamov A."/>
            <person name="Andreopoulos B."/>
            <person name="Baker S."/>
            <person name="Barry K."/>
            <person name="Bills G."/>
            <person name="Bluhm B."/>
            <person name="Cannon C."/>
            <person name="Castanera R."/>
            <person name="Culley D."/>
            <person name="Daum C."/>
            <person name="Ezra D."/>
            <person name="Gonzalez J."/>
            <person name="Henrissat B."/>
            <person name="Kuo A."/>
            <person name="Liang C."/>
            <person name="Lipzen A."/>
            <person name="Lutzoni F."/>
            <person name="Magnuson J."/>
            <person name="Mondo S."/>
            <person name="Nolan M."/>
            <person name="Ohm R."/>
            <person name="Pangilinan J."/>
            <person name="Park H.-J."/>
            <person name="Ramirez L."/>
            <person name="Alfaro M."/>
            <person name="Sun H."/>
            <person name="Tritt A."/>
            <person name="Yoshinaga Y."/>
            <person name="Zwiers L.-H."/>
            <person name="Turgeon B."/>
            <person name="Goodwin S."/>
            <person name="Spatafora J."/>
            <person name="Crous P."/>
            <person name="Grigoriev I."/>
        </authorList>
    </citation>
    <scope>NUCLEOTIDE SEQUENCE</scope>
    <source>
        <strain evidence="2">CBS 116005</strain>
    </source>
</reference>
<keyword evidence="3" id="KW-1185">Reference proteome</keyword>
<evidence type="ECO:0000313" key="3">
    <source>
        <dbReference type="Proteomes" id="UP000799436"/>
    </source>
</evidence>
<gene>
    <name evidence="2" type="ORF">EJ03DRAFT_172432</name>
</gene>
<proteinExistence type="predicted"/>
<dbReference type="AlphaFoldDB" id="A0A6G1LIT5"/>
<protein>
    <submittedName>
        <fullName evidence="2">Uncharacterized protein</fullName>
    </submittedName>
</protein>